<protein>
    <submittedName>
        <fullName evidence="1">Uncharacterized protein</fullName>
    </submittedName>
</protein>
<gene>
    <name evidence="1" type="ORF">jaqu_22280</name>
</gene>
<reference evidence="1 2" key="1">
    <citation type="submission" date="2015-02" db="EMBL/GenBank/DDBJ databases">
        <title>Genome Sequence of Jannaschia aquimarina DSM28248, a member of the Roseobacter clade.</title>
        <authorList>
            <person name="Voget S."/>
            <person name="Daniel R."/>
        </authorList>
    </citation>
    <scope>NUCLEOTIDE SEQUENCE [LARGE SCALE GENOMIC DNA]</scope>
    <source>
        <strain evidence="1 2">GSW-M26</strain>
    </source>
</reference>
<dbReference type="Proteomes" id="UP000032232">
    <property type="component" value="Unassembled WGS sequence"/>
</dbReference>
<proteinExistence type="predicted"/>
<dbReference type="RefSeq" id="WP_161793864.1">
    <property type="nucleotide sequence ID" value="NZ_FZPF01000004.1"/>
</dbReference>
<comment type="caution">
    <text evidence="1">The sequence shown here is derived from an EMBL/GenBank/DDBJ whole genome shotgun (WGS) entry which is preliminary data.</text>
</comment>
<evidence type="ECO:0000313" key="2">
    <source>
        <dbReference type="Proteomes" id="UP000032232"/>
    </source>
</evidence>
<evidence type="ECO:0000313" key="1">
    <source>
        <dbReference type="EMBL" id="KIT15959.1"/>
    </source>
</evidence>
<dbReference type="STRING" id="935700.jaqu_22280"/>
<name>A0A0D1EE42_9RHOB</name>
<dbReference type="PATRIC" id="fig|935700.4.peg.2293"/>
<dbReference type="EMBL" id="JYFE01000041">
    <property type="protein sequence ID" value="KIT15959.1"/>
    <property type="molecule type" value="Genomic_DNA"/>
</dbReference>
<sequence length="48" mass="4839">MVTGTIIFVAAAASAGLCLAPRSTRRTVEAKAVASREVETYGAGTLGL</sequence>
<keyword evidence="2" id="KW-1185">Reference proteome</keyword>
<accession>A0A0D1EE42</accession>
<dbReference type="AlphaFoldDB" id="A0A0D1EE42"/>
<organism evidence="1 2">
    <name type="scientific">Jannaschia aquimarina</name>
    <dbReference type="NCBI Taxonomy" id="935700"/>
    <lineage>
        <taxon>Bacteria</taxon>
        <taxon>Pseudomonadati</taxon>
        <taxon>Pseudomonadota</taxon>
        <taxon>Alphaproteobacteria</taxon>
        <taxon>Rhodobacterales</taxon>
        <taxon>Roseobacteraceae</taxon>
        <taxon>Jannaschia</taxon>
    </lineage>
</organism>